<dbReference type="PANTHER" id="PTHR12027">
    <property type="entry name" value="WNT RELATED"/>
    <property type="match status" value="1"/>
</dbReference>
<name>B9WZC0_HYDVU</name>
<accession>B9WZC0</accession>
<dbReference type="InterPro" id="IPR005817">
    <property type="entry name" value="Wnt"/>
</dbReference>
<dbReference type="AlphaFoldDB" id="B9WZC0"/>
<dbReference type="GO" id="GO:0060070">
    <property type="term" value="P:canonical Wnt signaling pathway"/>
    <property type="evidence" value="ECO:0007669"/>
    <property type="project" value="TreeGrafter"/>
</dbReference>
<evidence type="ECO:0000256" key="4">
    <source>
        <dbReference type="ARBA" id="ARBA00022525"/>
    </source>
</evidence>
<evidence type="ECO:0000256" key="3">
    <source>
        <dbReference type="ARBA" id="ARBA00022473"/>
    </source>
</evidence>
<dbReference type="Gene3D" id="3.30.2460.20">
    <property type="match status" value="1"/>
</dbReference>
<proteinExistence type="evidence at transcript level"/>
<dbReference type="GO" id="GO:0005109">
    <property type="term" value="F:frizzled binding"/>
    <property type="evidence" value="ECO:0007669"/>
    <property type="project" value="TreeGrafter"/>
</dbReference>
<dbReference type="GO" id="GO:0045165">
    <property type="term" value="P:cell fate commitment"/>
    <property type="evidence" value="ECO:0007669"/>
    <property type="project" value="TreeGrafter"/>
</dbReference>
<keyword evidence="7" id="KW-1015">Disulfide bond</keyword>
<feature type="chain" id="PRO_5002892830" description="Protein Wnt" evidence="9">
    <location>
        <begin position="23"/>
        <end position="345"/>
    </location>
</feature>
<evidence type="ECO:0000256" key="6">
    <source>
        <dbReference type="ARBA" id="ARBA00022687"/>
    </source>
</evidence>
<dbReference type="OrthoDB" id="5945655at2759"/>
<keyword evidence="6 8" id="KW-0879">Wnt signaling pathway</keyword>
<evidence type="ECO:0000256" key="8">
    <source>
        <dbReference type="RuleBase" id="RU003500"/>
    </source>
</evidence>
<dbReference type="InterPro" id="IPR043158">
    <property type="entry name" value="Wnt_C"/>
</dbReference>
<comment type="subcellular location">
    <subcellularLocation>
        <location evidence="1 8">Secreted</location>
        <location evidence="1 8">Extracellular space</location>
        <location evidence="1 8">Extracellular matrix</location>
    </subcellularLocation>
</comment>
<evidence type="ECO:0000256" key="7">
    <source>
        <dbReference type="ARBA" id="ARBA00023157"/>
    </source>
</evidence>
<keyword evidence="9" id="KW-0732">Signal</keyword>
<keyword evidence="3 8" id="KW-0217">Developmental protein</keyword>
<dbReference type="GO" id="GO:0005125">
    <property type="term" value="F:cytokine activity"/>
    <property type="evidence" value="ECO:0007669"/>
    <property type="project" value="TreeGrafter"/>
</dbReference>
<feature type="signal peptide" evidence="9">
    <location>
        <begin position="1"/>
        <end position="22"/>
    </location>
</feature>
<dbReference type="Pfam" id="PF00110">
    <property type="entry name" value="wnt"/>
    <property type="match status" value="1"/>
</dbReference>
<gene>
    <name evidence="10" type="primary">hywnt9/10a</name>
</gene>
<dbReference type="PRINTS" id="PR01349">
    <property type="entry name" value="WNTPROTEIN"/>
</dbReference>
<dbReference type="EMBL" id="AB425835">
    <property type="protein sequence ID" value="BAH23777.1"/>
    <property type="molecule type" value="mRNA"/>
</dbReference>
<evidence type="ECO:0000256" key="5">
    <source>
        <dbReference type="ARBA" id="ARBA00022530"/>
    </source>
</evidence>
<keyword evidence="4" id="KW-0964">Secreted</keyword>
<organism evidence="10">
    <name type="scientific">Hydra vulgaris</name>
    <name type="common">Hydra</name>
    <name type="synonym">Hydra attenuata</name>
    <dbReference type="NCBI Taxonomy" id="6087"/>
    <lineage>
        <taxon>Eukaryota</taxon>
        <taxon>Metazoa</taxon>
        <taxon>Cnidaria</taxon>
        <taxon>Hydrozoa</taxon>
        <taxon>Hydroidolina</taxon>
        <taxon>Anthoathecata</taxon>
        <taxon>Aplanulata</taxon>
        <taxon>Hydridae</taxon>
        <taxon>Hydra</taxon>
    </lineage>
</organism>
<dbReference type="GO" id="GO:0005615">
    <property type="term" value="C:extracellular space"/>
    <property type="evidence" value="ECO:0007669"/>
    <property type="project" value="TreeGrafter"/>
</dbReference>
<comment type="function">
    <text evidence="8">Ligand for members of the frizzled family of seven transmembrane receptors.</text>
</comment>
<evidence type="ECO:0000256" key="1">
    <source>
        <dbReference type="ARBA" id="ARBA00004498"/>
    </source>
</evidence>
<dbReference type="GO" id="GO:0030182">
    <property type="term" value="P:neuron differentiation"/>
    <property type="evidence" value="ECO:0007669"/>
    <property type="project" value="TreeGrafter"/>
</dbReference>
<dbReference type="SMART" id="SM00097">
    <property type="entry name" value="WNT1"/>
    <property type="match status" value="1"/>
</dbReference>
<sequence length="345" mass="39070">MNAFTKPIRLFMQLVFLEVTFSERFIAGNQLAMCSTFPRFIRRLTALKCSHRNDDFKINEIVYNASIRATDACQQQFKSRYWNCSLSTHSKIALQAYPETAFLFAIYSAGLAHSMAFACLQGIIENCKCPLSTRKVYKLTETKTIFEDTCMENNIEYGIAESRKVLQNDKESDPRWKIDEHNKEAGRLALRVKDKDLPLNCRCHGASGACAVRKCIQQLPSFNTISVQVMDKYLNAIYVGSDNNGISPQLIPQDGKQKITPVDLVYNVESPNFCEYDQKTGSLGTKGRICKKDSQGSDSCEKLCCKRGFIEKTTNSTVACRCKFTYCCQVTCDSCQKLTITHYCK</sequence>
<evidence type="ECO:0000256" key="2">
    <source>
        <dbReference type="ARBA" id="ARBA00005683"/>
    </source>
</evidence>
<protein>
    <recommendedName>
        <fullName evidence="8">Protein Wnt</fullName>
    </recommendedName>
</protein>
<reference evidence="10" key="1">
    <citation type="submission" date="2008-02" db="EMBL/GenBank/DDBJ databases">
        <title>Multiple Wnts are involved in the Hydra Head Organizer.</title>
        <authorList>
            <person name="Lengfeld T."/>
            <person name="Simakov O."/>
            <person name="Lindgens D."/>
            <person name="Gee L."/>
            <person name="Law L."/>
            <person name="Schmidt H.A."/>
            <person name="Holstein T.W."/>
            <person name="Bode H."/>
        </authorList>
    </citation>
    <scope>NUCLEOTIDE SEQUENCE</scope>
    <source>
        <strain evidence="10">105</strain>
    </source>
</reference>
<evidence type="ECO:0000313" key="10">
    <source>
        <dbReference type="EMBL" id="BAH23777.1"/>
    </source>
</evidence>
<keyword evidence="5" id="KW-0272">Extracellular matrix</keyword>
<dbReference type="CDD" id="cd13113">
    <property type="entry name" value="Wnt"/>
    <property type="match status" value="1"/>
</dbReference>
<evidence type="ECO:0000256" key="9">
    <source>
        <dbReference type="SAM" id="SignalP"/>
    </source>
</evidence>
<comment type="similarity">
    <text evidence="2 8">Belongs to the Wnt family.</text>
</comment>